<reference evidence="2 3" key="1">
    <citation type="submission" date="2021-01" db="EMBL/GenBank/DDBJ databases">
        <title>Whole genome shotgun sequence of Catellatospora chokoriensis NBRC 107358.</title>
        <authorList>
            <person name="Komaki H."/>
            <person name="Tamura T."/>
        </authorList>
    </citation>
    <scope>NUCLEOTIDE SEQUENCE [LARGE SCALE GENOMIC DNA]</scope>
    <source>
        <strain evidence="2 3">NBRC 107358</strain>
    </source>
</reference>
<dbReference type="EMBL" id="BONG01000072">
    <property type="protein sequence ID" value="GIF93772.1"/>
    <property type="molecule type" value="Genomic_DNA"/>
</dbReference>
<feature type="transmembrane region" description="Helical" evidence="1">
    <location>
        <begin position="123"/>
        <end position="142"/>
    </location>
</feature>
<comment type="caution">
    <text evidence="2">The sequence shown here is derived from an EMBL/GenBank/DDBJ whole genome shotgun (WGS) entry which is preliminary data.</text>
</comment>
<evidence type="ECO:0000313" key="2">
    <source>
        <dbReference type="EMBL" id="GIF93772.1"/>
    </source>
</evidence>
<keyword evidence="1" id="KW-0812">Transmembrane</keyword>
<protein>
    <recommendedName>
        <fullName evidence="4">DUF3592 domain-containing protein</fullName>
    </recommendedName>
</protein>
<dbReference type="AlphaFoldDB" id="A0A8J3K6J1"/>
<gene>
    <name evidence="2" type="ORF">Cch02nite_72160</name>
</gene>
<name>A0A8J3K6J1_9ACTN</name>
<accession>A0A8J3K6J1</accession>
<proteinExistence type="predicted"/>
<evidence type="ECO:0000313" key="3">
    <source>
        <dbReference type="Proteomes" id="UP000619293"/>
    </source>
</evidence>
<keyword evidence="3" id="KW-1185">Reference proteome</keyword>
<keyword evidence="1" id="KW-1133">Transmembrane helix</keyword>
<organism evidence="2 3">
    <name type="scientific">Catellatospora chokoriensis</name>
    <dbReference type="NCBI Taxonomy" id="310353"/>
    <lineage>
        <taxon>Bacteria</taxon>
        <taxon>Bacillati</taxon>
        <taxon>Actinomycetota</taxon>
        <taxon>Actinomycetes</taxon>
        <taxon>Micromonosporales</taxon>
        <taxon>Micromonosporaceae</taxon>
        <taxon>Catellatospora</taxon>
    </lineage>
</organism>
<evidence type="ECO:0000256" key="1">
    <source>
        <dbReference type="SAM" id="Phobius"/>
    </source>
</evidence>
<dbReference type="RefSeq" id="WP_191841415.1">
    <property type="nucleotide sequence ID" value="NZ_BAAALB010000019.1"/>
</dbReference>
<evidence type="ECO:0008006" key="4">
    <source>
        <dbReference type="Google" id="ProtNLM"/>
    </source>
</evidence>
<feature type="transmembrane region" description="Helical" evidence="1">
    <location>
        <begin position="25"/>
        <end position="48"/>
    </location>
</feature>
<dbReference type="Proteomes" id="UP000619293">
    <property type="component" value="Unassembled WGS sequence"/>
</dbReference>
<sequence>MNKADHSLLFTHAPLTGDLDSPWRLTVGALIALLTVLASLVVVPFVVYDDVITQARGVLTTGTVSAVSTRDRNDVTVRLPALDGREVEVNLNRKRPVRVGDRIEVRYDPKDLDRVRPASAGRMWATIFGAVCGIVVLLGYAWRDMTLHRRIGDAVNQPYRESDFVR</sequence>
<keyword evidence="1" id="KW-0472">Membrane</keyword>